<evidence type="ECO:0000256" key="10">
    <source>
        <dbReference type="PROSITE-ProRule" id="PRU01360"/>
    </source>
</evidence>
<accession>A0ABV0ACN3</accession>
<evidence type="ECO:0000256" key="6">
    <source>
        <dbReference type="ARBA" id="ARBA00023077"/>
    </source>
</evidence>
<dbReference type="InterPro" id="IPR000531">
    <property type="entry name" value="Beta-barrel_TonB"/>
</dbReference>
<organism evidence="15 16">
    <name type="scientific">Mariniflexile soesokkakense</name>
    <dbReference type="NCBI Taxonomy" id="1343160"/>
    <lineage>
        <taxon>Bacteria</taxon>
        <taxon>Pseudomonadati</taxon>
        <taxon>Bacteroidota</taxon>
        <taxon>Flavobacteriia</taxon>
        <taxon>Flavobacteriales</taxon>
        <taxon>Flavobacteriaceae</taxon>
        <taxon>Mariniflexile</taxon>
    </lineage>
</organism>
<keyword evidence="6 11" id="KW-0798">TonB box</keyword>
<evidence type="ECO:0000256" key="1">
    <source>
        <dbReference type="ARBA" id="ARBA00004571"/>
    </source>
</evidence>
<keyword evidence="7 10" id="KW-0472">Membrane</keyword>
<evidence type="ECO:0000256" key="3">
    <source>
        <dbReference type="ARBA" id="ARBA00022452"/>
    </source>
</evidence>
<evidence type="ECO:0000256" key="11">
    <source>
        <dbReference type="RuleBase" id="RU003357"/>
    </source>
</evidence>
<keyword evidence="5 12" id="KW-0732">Signal</keyword>
<keyword evidence="4 10" id="KW-0812">Transmembrane</keyword>
<sequence length="861" mass="94336">MKKTTQLLLMAVAFLFSTVIMAQSTVTGTIVDAEINSPLPGANVVEKGTTNGVSSDFDGKFKLETTATTGQIVISFVGYGSVTLKFTGSANLGNIKLTPDNSLDEIVIIGSGVIDLAEGRKTPIAVSTIKANQIQEKTGTSDLPEILKSTPSVQSIQGGGFGEGQMFLRGFDQVNTAFLLNGQPINSPEDGRMFWSNWSGVLDVAQAVQVQRGLGSSKLAISSVGGTVNIVTKTIDRKEGGFVQQMIANDNYTKTTASYSTGLMESGWAFSALLGHWQGEGYVEDTDGQGQTYFISLGYKANDNNIFNFMITGAPQWHATSGFYDLETLLDNGRKYNTAYSGVDSPNLLQSGNYPTGRNVYHKPVANLSWDLTINDQSSLSTVLYASAGRGTFASTRTGGTPRVPQYARGSNNNHNWYGLITNYNNDLNENLSLNFGADVRLYNGIHFRSVNEFLSIDSLGASSTYNGGSYQVTEVFGGINPWNVFFNTNDDHAQRLHGSGNYDYEEDINYAGFFGQLEYSKDNFSAFFQGSASTQSHVRTEYANASTLGQSEESEKVDKPGFNVKAGASYNLNNSNIVFANVGYYSRQPFHSDLFVDDRSSNQLNPLVEGNQKITGLEAGYKFLGDLVSANFNIYHTTWDNKIDYSSRDTNGDNFNDEFTTTSPLKQVHMGVELEVFTRFTDRLSINGFVSVGNWEYNGNITTRITDDNGNVVATGDTSYIDGVKIGQAAQFTAGITADYEILPRLKVGANWNQYDNLYGNSDFSGAEFATQDNRGAIKLPSYDTVDTGLSYKMLLGKNDDKSLQIRVNINNVFDEVYIENSRDNIHIDSGDIAWKGVNVDNGVRFGYGRTWNFSMRYNF</sequence>
<keyword evidence="8 15" id="KW-0675">Receptor</keyword>
<feature type="domain" description="TonB-dependent receptor plug" evidence="14">
    <location>
        <begin position="120"/>
        <end position="227"/>
    </location>
</feature>
<evidence type="ECO:0000256" key="5">
    <source>
        <dbReference type="ARBA" id="ARBA00022729"/>
    </source>
</evidence>
<dbReference type="InterPro" id="IPR012910">
    <property type="entry name" value="Plug_dom"/>
</dbReference>
<proteinExistence type="inferred from homology"/>
<evidence type="ECO:0000256" key="4">
    <source>
        <dbReference type="ARBA" id="ARBA00022692"/>
    </source>
</evidence>
<dbReference type="Gene3D" id="2.170.130.10">
    <property type="entry name" value="TonB-dependent receptor, plug domain"/>
    <property type="match status" value="1"/>
</dbReference>
<dbReference type="PANTHER" id="PTHR30069:SF29">
    <property type="entry name" value="HEMOGLOBIN AND HEMOGLOBIN-HAPTOGLOBIN-BINDING PROTEIN 1-RELATED"/>
    <property type="match status" value="1"/>
</dbReference>
<dbReference type="InterPro" id="IPR010917">
    <property type="entry name" value="TonB_rcpt_CS"/>
</dbReference>
<dbReference type="Gene3D" id="2.40.170.20">
    <property type="entry name" value="TonB-dependent receptor, beta-barrel domain"/>
    <property type="match status" value="1"/>
</dbReference>
<evidence type="ECO:0000313" key="16">
    <source>
        <dbReference type="Proteomes" id="UP001416393"/>
    </source>
</evidence>
<keyword evidence="2 10" id="KW-0813">Transport</keyword>
<dbReference type="InterPro" id="IPR008969">
    <property type="entry name" value="CarboxyPept-like_regulatory"/>
</dbReference>
<comment type="subcellular location">
    <subcellularLocation>
        <location evidence="1 10">Cell outer membrane</location>
        <topology evidence="1 10">Multi-pass membrane protein</topology>
    </subcellularLocation>
</comment>
<feature type="domain" description="TonB-dependent receptor-like beta-barrel" evidence="13">
    <location>
        <begin position="319"/>
        <end position="814"/>
    </location>
</feature>
<keyword evidence="16" id="KW-1185">Reference proteome</keyword>
<protein>
    <submittedName>
        <fullName evidence="15">TonB-dependent receptor</fullName>
    </submittedName>
</protein>
<evidence type="ECO:0000256" key="12">
    <source>
        <dbReference type="SAM" id="SignalP"/>
    </source>
</evidence>
<dbReference type="PANTHER" id="PTHR30069">
    <property type="entry name" value="TONB-DEPENDENT OUTER MEMBRANE RECEPTOR"/>
    <property type="match status" value="1"/>
</dbReference>
<dbReference type="Pfam" id="PF07715">
    <property type="entry name" value="Plug"/>
    <property type="match status" value="1"/>
</dbReference>
<evidence type="ECO:0000259" key="13">
    <source>
        <dbReference type="Pfam" id="PF00593"/>
    </source>
</evidence>
<dbReference type="Proteomes" id="UP001416393">
    <property type="component" value="Unassembled WGS sequence"/>
</dbReference>
<name>A0ABV0ACN3_9FLAO</name>
<feature type="signal peptide" evidence="12">
    <location>
        <begin position="1"/>
        <end position="22"/>
    </location>
</feature>
<dbReference type="PROSITE" id="PS52016">
    <property type="entry name" value="TONB_DEPENDENT_REC_3"/>
    <property type="match status" value="1"/>
</dbReference>
<dbReference type="PROSITE" id="PS01156">
    <property type="entry name" value="TONB_DEPENDENT_REC_2"/>
    <property type="match status" value="1"/>
</dbReference>
<gene>
    <name evidence="15" type="ORF">VP395_09555</name>
</gene>
<dbReference type="InterPro" id="IPR039426">
    <property type="entry name" value="TonB-dep_rcpt-like"/>
</dbReference>
<keyword evidence="9 10" id="KW-0998">Cell outer membrane</keyword>
<evidence type="ECO:0000256" key="8">
    <source>
        <dbReference type="ARBA" id="ARBA00023170"/>
    </source>
</evidence>
<dbReference type="Pfam" id="PF13715">
    <property type="entry name" value="CarbopepD_reg_2"/>
    <property type="match status" value="1"/>
</dbReference>
<feature type="chain" id="PRO_5046120783" evidence="12">
    <location>
        <begin position="23"/>
        <end position="861"/>
    </location>
</feature>
<dbReference type="SUPFAM" id="SSF56935">
    <property type="entry name" value="Porins"/>
    <property type="match status" value="1"/>
</dbReference>
<dbReference type="InterPro" id="IPR037066">
    <property type="entry name" value="Plug_dom_sf"/>
</dbReference>
<dbReference type="Gene3D" id="2.60.40.1120">
    <property type="entry name" value="Carboxypeptidase-like, regulatory domain"/>
    <property type="match status" value="1"/>
</dbReference>
<comment type="similarity">
    <text evidence="10 11">Belongs to the TonB-dependent receptor family.</text>
</comment>
<dbReference type="Pfam" id="PF00593">
    <property type="entry name" value="TonB_dep_Rec_b-barrel"/>
    <property type="match status" value="1"/>
</dbReference>
<dbReference type="SUPFAM" id="SSF49464">
    <property type="entry name" value="Carboxypeptidase regulatory domain-like"/>
    <property type="match status" value="1"/>
</dbReference>
<dbReference type="EMBL" id="JAZHYP010000003">
    <property type="protein sequence ID" value="MEN3323972.1"/>
    <property type="molecule type" value="Genomic_DNA"/>
</dbReference>
<evidence type="ECO:0000256" key="2">
    <source>
        <dbReference type="ARBA" id="ARBA00022448"/>
    </source>
</evidence>
<evidence type="ECO:0000256" key="9">
    <source>
        <dbReference type="ARBA" id="ARBA00023237"/>
    </source>
</evidence>
<reference evidence="15 16" key="1">
    <citation type="submission" date="2024-01" db="EMBL/GenBank/DDBJ databases">
        <title>Mariniflexile litorale sp. nov., isolated from the shallow sediments of the Sea of Japan.</title>
        <authorList>
            <person name="Romanenko L."/>
            <person name="Bystritskaya E."/>
            <person name="Isaeva M."/>
        </authorList>
    </citation>
    <scope>NUCLEOTIDE SEQUENCE [LARGE SCALE GENOMIC DNA]</scope>
    <source>
        <strain evidence="15 16">KCTC 32427</strain>
    </source>
</reference>
<evidence type="ECO:0000256" key="7">
    <source>
        <dbReference type="ARBA" id="ARBA00023136"/>
    </source>
</evidence>
<dbReference type="RefSeq" id="WP_346241760.1">
    <property type="nucleotide sequence ID" value="NZ_JAZHYP010000003.1"/>
</dbReference>
<keyword evidence="3 10" id="KW-1134">Transmembrane beta strand</keyword>
<evidence type="ECO:0000259" key="14">
    <source>
        <dbReference type="Pfam" id="PF07715"/>
    </source>
</evidence>
<evidence type="ECO:0000313" key="15">
    <source>
        <dbReference type="EMBL" id="MEN3323972.1"/>
    </source>
</evidence>
<dbReference type="InterPro" id="IPR036942">
    <property type="entry name" value="Beta-barrel_TonB_sf"/>
</dbReference>
<comment type="caution">
    <text evidence="15">The sequence shown here is derived from an EMBL/GenBank/DDBJ whole genome shotgun (WGS) entry which is preliminary data.</text>
</comment>